<evidence type="ECO:0000313" key="2">
    <source>
        <dbReference type="EMBL" id="OSX75458.1"/>
    </source>
</evidence>
<keyword evidence="3" id="KW-1185">Reference proteome</keyword>
<feature type="region of interest" description="Disordered" evidence="1">
    <location>
        <begin position="173"/>
        <end position="278"/>
    </location>
</feature>
<feature type="compositionally biased region" description="Pro residues" evidence="1">
    <location>
        <begin position="657"/>
        <end position="674"/>
    </location>
</feature>
<dbReference type="Proteomes" id="UP000218209">
    <property type="component" value="Unassembled WGS sequence"/>
</dbReference>
<evidence type="ECO:0000313" key="3">
    <source>
        <dbReference type="Proteomes" id="UP000218209"/>
    </source>
</evidence>
<dbReference type="AlphaFoldDB" id="A0A1X6P3Q0"/>
<dbReference type="EMBL" id="KV918902">
    <property type="protein sequence ID" value="OSX75458.1"/>
    <property type="molecule type" value="Genomic_DNA"/>
</dbReference>
<reference evidence="2 3" key="1">
    <citation type="submission" date="2017-03" db="EMBL/GenBank/DDBJ databases">
        <title>WGS assembly of Porphyra umbilicalis.</title>
        <authorList>
            <person name="Brawley S.H."/>
            <person name="Blouin N.A."/>
            <person name="Ficko-Blean E."/>
            <person name="Wheeler G.L."/>
            <person name="Lohr M."/>
            <person name="Goodson H.V."/>
            <person name="Jenkins J.W."/>
            <person name="Blaby-Haas C.E."/>
            <person name="Helliwell K.E."/>
            <person name="Chan C."/>
            <person name="Marriage T."/>
            <person name="Bhattacharya D."/>
            <person name="Klein A.S."/>
            <person name="Badis Y."/>
            <person name="Brodie J."/>
            <person name="Cao Y."/>
            <person name="Collen J."/>
            <person name="Dittami S.M."/>
            <person name="Gachon C.M."/>
            <person name="Green B.R."/>
            <person name="Karpowicz S."/>
            <person name="Kim J.W."/>
            <person name="Kudahl U."/>
            <person name="Lin S."/>
            <person name="Michel G."/>
            <person name="Mittag M."/>
            <person name="Olson B.J."/>
            <person name="Pangilinan J."/>
            <person name="Peng Y."/>
            <person name="Qiu H."/>
            <person name="Shu S."/>
            <person name="Singer J.T."/>
            <person name="Smith A.G."/>
            <person name="Sprecher B.N."/>
            <person name="Wagner V."/>
            <person name="Wang W."/>
            <person name="Wang Z.-Y."/>
            <person name="Yan J."/>
            <person name="Yarish C."/>
            <person name="Zoeuner-Riek S."/>
            <person name="Zhuang Y."/>
            <person name="Zou Y."/>
            <person name="Lindquist E.A."/>
            <person name="Grimwood J."/>
            <person name="Barry K."/>
            <person name="Rokhsar D.S."/>
            <person name="Schmutz J."/>
            <person name="Stiller J.W."/>
            <person name="Grossman A.R."/>
            <person name="Prochnik S.E."/>
        </authorList>
    </citation>
    <scope>NUCLEOTIDE SEQUENCE [LARGE SCALE GENOMIC DNA]</scope>
    <source>
        <strain evidence="2">4086291</strain>
    </source>
</reference>
<accession>A0A1X6P3Q0</accession>
<proteinExistence type="predicted"/>
<feature type="compositionally biased region" description="Basic and acidic residues" evidence="1">
    <location>
        <begin position="247"/>
        <end position="266"/>
    </location>
</feature>
<sequence length="711" mass="74087">MEAIGNASERHLFMQFYSHLGIEGETQLVFLSTMLRAVFDATSKLDRHLAKYGASLHCAVSRMVVSKNPREAPSHRWIRVLDRLGFFTDGDKHAERIINIGMSFAYRQLEVDALADANAVLLRQALPSTTVANGEGDSALLPGGAVGSTSNGGKAAAAATDLPAVLDSDLREDEEATLPTGGLVVSADQAPSDGAGGGDRGDGGEPPLPLGGMVVSTHADGQLSTTCGRPSSLGAAGGGGQSAFDSGRSKAPPEHGDGGGEDHDQGDADADDGGVAEPVPSHVVHERQPTVLPPASAVAVVASVIQDVAGRSGGPDVIRKLFDDSILCVARTGPPAPSQRGLVCPTGSKADWAAVTRMCTGWWPQWIATPDVPTLPPVGTVSRRLVKKPLARTTRWVVMVDMEAINKTLDDISVRSSRFFPKTKLAAAEEIVRINATSAMRLPVVVAAMLLLCTKEDRFAGVLSGLASVGRVDINKAAPLHQASRHEFSSSGLASASTTSRQGALSCHPSLPDRSAVAAAVLHDVNEVDMDEKYADMELALHNEGVSVAALNRADRMRKMRASQAVPSLSTRPAPIGVAPGTGDAVVLAAAASTSAPPRQLSTATHPLPRPVAPSASQVSGVSAGRPPKGSSARAHHARPDVPPPKARPPKPRPPKKPSPSPPPPRQPPLSPPPLRREASCPPADLALPPVHEKAMQHLAARVSMEGGWCR</sequence>
<organism evidence="2 3">
    <name type="scientific">Porphyra umbilicalis</name>
    <name type="common">Purple laver</name>
    <name type="synonym">Red alga</name>
    <dbReference type="NCBI Taxonomy" id="2786"/>
    <lineage>
        <taxon>Eukaryota</taxon>
        <taxon>Rhodophyta</taxon>
        <taxon>Bangiophyceae</taxon>
        <taxon>Bangiales</taxon>
        <taxon>Bangiaceae</taxon>
        <taxon>Porphyra</taxon>
    </lineage>
</organism>
<protein>
    <submittedName>
        <fullName evidence="2">Uncharacterized protein</fullName>
    </submittedName>
</protein>
<evidence type="ECO:0000256" key="1">
    <source>
        <dbReference type="SAM" id="MobiDB-lite"/>
    </source>
</evidence>
<name>A0A1X6P3Q0_PORUM</name>
<gene>
    <name evidence="2" type="ORF">BU14_0235s0007</name>
</gene>
<feature type="region of interest" description="Disordered" evidence="1">
    <location>
        <begin position="595"/>
        <end position="689"/>
    </location>
</feature>